<organism evidence="1 2">
    <name type="scientific">Psychromonas marina</name>
    <dbReference type="NCBI Taxonomy" id="88364"/>
    <lineage>
        <taxon>Bacteria</taxon>
        <taxon>Pseudomonadati</taxon>
        <taxon>Pseudomonadota</taxon>
        <taxon>Gammaproteobacteria</taxon>
        <taxon>Alteromonadales</taxon>
        <taxon>Psychromonadaceae</taxon>
        <taxon>Psychromonas</taxon>
    </lineage>
</organism>
<dbReference type="EMBL" id="BSPQ01000001">
    <property type="protein sequence ID" value="GLS88970.1"/>
    <property type="molecule type" value="Genomic_DNA"/>
</dbReference>
<gene>
    <name evidence="1" type="ORF">GCM10007916_00370</name>
</gene>
<dbReference type="Proteomes" id="UP001157353">
    <property type="component" value="Unassembled WGS sequence"/>
</dbReference>
<comment type="caution">
    <text evidence="1">The sequence shown here is derived from an EMBL/GenBank/DDBJ whole genome shotgun (WGS) entry which is preliminary data.</text>
</comment>
<sequence length="184" mass="20861">MTGCIRKSERNLIEAKKLLSLKNVLFTMHTDSMLLVNVRGGVNVRLNLKNLKWYLTKKKSFFEKPEKVTANLITGQGIDQMITAIGELKKLTTKKEMIAEVKRKAAIKALPKAVKDRVKADKVRAKRWSKVTPANLLYKLKCGEISFKEGSSLSKSARINHVKYDALKNDLLSKGYHLNCCKKK</sequence>
<evidence type="ECO:0000313" key="2">
    <source>
        <dbReference type="Proteomes" id="UP001157353"/>
    </source>
</evidence>
<proteinExistence type="predicted"/>
<protein>
    <recommendedName>
        <fullName evidence="3">HNH endonuclease</fullName>
    </recommendedName>
</protein>
<name>A0ABQ6DVH9_9GAMM</name>
<accession>A0ABQ6DVH9</accession>
<evidence type="ECO:0000313" key="1">
    <source>
        <dbReference type="EMBL" id="GLS88970.1"/>
    </source>
</evidence>
<evidence type="ECO:0008006" key="3">
    <source>
        <dbReference type="Google" id="ProtNLM"/>
    </source>
</evidence>
<keyword evidence="2" id="KW-1185">Reference proteome</keyword>
<reference evidence="2" key="1">
    <citation type="journal article" date="2019" name="Int. J. Syst. Evol. Microbiol.">
        <title>The Global Catalogue of Microorganisms (GCM) 10K type strain sequencing project: providing services to taxonomists for standard genome sequencing and annotation.</title>
        <authorList>
            <consortium name="The Broad Institute Genomics Platform"/>
            <consortium name="The Broad Institute Genome Sequencing Center for Infectious Disease"/>
            <person name="Wu L."/>
            <person name="Ma J."/>
        </authorList>
    </citation>
    <scope>NUCLEOTIDE SEQUENCE [LARGE SCALE GENOMIC DNA]</scope>
    <source>
        <strain evidence="2">NBRC 103166</strain>
    </source>
</reference>
<dbReference type="RefSeq" id="WP_284202095.1">
    <property type="nucleotide sequence ID" value="NZ_BSPQ01000001.1"/>
</dbReference>